<feature type="transmembrane region" description="Helical" evidence="1">
    <location>
        <begin position="328"/>
        <end position="346"/>
    </location>
</feature>
<dbReference type="KEGG" id="cma:Cmaq_1607"/>
<proteinExistence type="predicted"/>
<evidence type="ECO:0000313" key="3">
    <source>
        <dbReference type="Proteomes" id="UP000001137"/>
    </source>
</evidence>
<dbReference type="OrthoDB" id="28958at2157"/>
<keyword evidence="3" id="KW-1185">Reference proteome</keyword>
<dbReference type="RefSeq" id="WP_012186649.1">
    <property type="nucleotide sequence ID" value="NC_009954.1"/>
</dbReference>
<dbReference type="eggNOG" id="arCOG05461">
    <property type="taxonomic scope" value="Archaea"/>
</dbReference>
<keyword evidence="1" id="KW-0472">Membrane</keyword>
<evidence type="ECO:0000313" key="2">
    <source>
        <dbReference type="EMBL" id="ABW02430.1"/>
    </source>
</evidence>
<evidence type="ECO:0000256" key="1">
    <source>
        <dbReference type="SAM" id="Phobius"/>
    </source>
</evidence>
<reference evidence="2 3" key="1">
    <citation type="submission" date="2007-10" db="EMBL/GenBank/DDBJ databases">
        <title>Complete sequence of Caldivirga maquilingensis IC-167.</title>
        <authorList>
            <consortium name="US DOE Joint Genome Institute"/>
            <person name="Copeland A."/>
            <person name="Lucas S."/>
            <person name="Lapidus A."/>
            <person name="Barry K."/>
            <person name="Glavina del Rio T."/>
            <person name="Dalin E."/>
            <person name="Tice H."/>
            <person name="Pitluck S."/>
            <person name="Saunders E."/>
            <person name="Brettin T."/>
            <person name="Bruce D."/>
            <person name="Detter J.C."/>
            <person name="Han C."/>
            <person name="Schmutz J."/>
            <person name="Larimer F."/>
            <person name="Land M."/>
            <person name="Hauser L."/>
            <person name="Kyrpides N."/>
            <person name="Ivanova N."/>
            <person name="Biddle J.F."/>
            <person name="Zhang Z."/>
            <person name="Fitz-Gibbon S.T."/>
            <person name="Lowe T.M."/>
            <person name="Saltikov C."/>
            <person name="House C.H."/>
            <person name="Richardson P."/>
        </authorList>
    </citation>
    <scope>NUCLEOTIDE SEQUENCE [LARGE SCALE GENOMIC DNA]</scope>
    <source>
        <strain evidence="3">ATCC 700844 / DSM 13496 / JCM 10307 / IC-167</strain>
    </source>
</reference>
<accession>A8M9V9</accession>
<dbReference type="HOGENOM" id="CLU_788945_0_0_2"/>
<dbReference type="GeneID" id="5708658"/>
<gene>
    <name evidence="2" type="ordered locus">Cmaq_1607</name>
</gene>
<dbReference type="AlphaFoldDB" id="A8M9V9"/>
<keyword evidence="1" id="KW-1133">Transmembrane helix</keyword>
<keyword evidence="1" id="KW-0812">Transmembrane</keyword>
<dbReference type="Proteomes" id="UP000001137">
    <property type="component" value="Chromosome"/>
</dbReference>
<sequence length="351" mass="39733">MLGKYILLLGLLLSLILPGITANAQATASTPNFIIYNEVNASSKFIGELSYFIQYVYNDYVINNKLSMMQPCNGSKYIVYVTNNVSNLGGYVSYGPLCINYIEFSSSANIPYSVYYVLLHMTSYFAEAPNYDSTWYGVASSIGLTEYFSKICNYVNLFFINQYWLRNPYDYFNQYPYYGAFPYGALFYWLMNQYTPQFILTMTLNSTQLVSAWVDVEYVIFLTSIVHGVYLCGTLYKPSFSVISPNSTLYLVMPGLTARYFVINGLINGALTINAYGNVTSDVVINETIFVTNGSVYVALVNPTLSQELVKVVVTYHGSTISGFTNQYLILILAVMMLFFIIILTIELRRR</sequence>
<organism evidence="2 3">
    <name type="scientific">Caldivirga maquilingensis (strain ATCC 700844 / DSM 13496 / JCM 10307 / IC-167)</name>
    <dbReference type="NCBI Taxonomy" id="397948"/>
    <lineage>
        <taxon>Archaea</taxon>
        <taxon>Thermoproteota</taxon>
        <taxon>Thermoprotei</taxon>
        <taxon>Thermoproteales</taxon>
        <taxon>Thermoproteaceae</taxon>
        <taxon>Caldivirga</taxon>
    </lineage>
</organism>
<dbReference type="EMBL" id="CP000852">
    <property type="protein sequence ID" value="ABW02430.1"/>
    <property type="molecule type" value="Genomic_DNA"/>
</dbReference>
<protein>
    <submittedName>
        <fullName evidence="2">Uncharacterized protein</fullName>
    </submittedName>
</protein>
<name>A8M9V9_CALMQ</name>